<dbReference type="InterPro" id="IPR009197">
    <property type="entry name" value="MlrC"/>
</dbReference>
<organism evidence="4 5">
    <name type="scientific">Pandoraea horticolens</name>
    <dbReference type="NCBI Taxonomy" id="2508298"/>
    <lineage>
        <taxon>Bacteria</taxon>
        <taxon>Pseudomonadati</taxon>
        <taxon>Pseudomonadota</taxon>
        <taxon>Betaproteobacteria</taxon>
        <taxon>Burkholderiales</taxon>
        <taxon>Burkholderiaceae</taxon>
        <taxon>Pandoraea</taxon>
    </lineage>
</organism>
<evidence type="ECO:0000259" key="3">
    <source>
        <dbReference type="Pfam" id="PF07364"/>
    </source>
</evidence>
<evidence type="ECO:0000256" key="1">
    <source>
        <dbReference type="PIRNR" id="PIRNR012702"/>
    </source>
</evidence>
<reference evidence="4 5" key="1">
    <citation type="submission" date="2019-08" db="EMBL/GenBank/DDBJ databases">
        <authorList>
            <person name="Peeters C."/>
        </authorList>
    </citation>
    <scope>NUCLEOTIDE SEQUENCE [LARGE SCALE GENOMIC DNA]</scope>
    <source>
        <strain evidence="4 5">LMG 31112</strain>
    </source>
</reference>
<keyword evidence="1" id="KW-0482">Metalloprotease</keyword>
<sequence length="489" mass="52654">MKIFAATLITETNTFSPGPTGLGNYASYGIYHGDASQVAPNGMLGVGMVELRRLAEMGGHEVVESLSTMAQPAGRTVRHVYERFRDEILADLKRAVPVDAVVLLLHGAMVAEGYDDCEGDLIEAVREVVGTSVPIGVELDLHCHFTEKMRRNAEIIISYKEYPHTDGIDRLREVYALTMATAQGRIRPVIAVHDCRMVGIWHTTKEPMAGFVKHMQSLEGKNGILSVSFGHGFPWGDVPESGAKVWVVGDEDKALAQSAADQLGKALWEMREAARPTVTSIDDALHKAEPKSGAPIVLADIADNPGGGAPGDSTFILQRLTERRVGNVALGCLYDVGAVQMCREAGVGARLTLRIGGKSGPSSGVPVDLAVTVRGLLDEHSQSLAGMTCKFGSSAWVSTNDNIDIVLVSVREQTFSLSAFTGIGVDLLSKHIVVVKSTQHFHAEFAPIASEVIYVSTPGALTPDFINIPYRARDLNYWPRVADPFGGRL</sequence>
<keyword evidence="1" id="KW-0378">Hydrolase</keyword>
<name>A0A5E4VRR5_9BURK</name>
<dbReference type="InterPro" id="IPR015995">
    <property type="entry name" value="MlrC_N"/>
</dbReference>
<dbReference type="Proteomes" id="UP000343317">
    <property type="component" value="Unassembled WGS sequence"/>
</dbReference>
<dbReference type="GO" id="GO:0008237">
    <property type="term" value="F:metallopeptidase activity"/>
    <property type="evidence" value="ECO:0007669"/>
    <property type="project" value="UniProtKB-KW"/>
</dbReference>
<comment type="function">
    <text evidence="1">Involved in peptidolytic degradation of cyclic heptapeptide hepatotoxin microcystin (MC).</text>
</comment>
<feature type="domain" description="Microcystin LR degradation protein MlrC N-terminal" evidence="3">
    <location>
        <begin position="2"/>
        <end position="288"/>
    </location>
</feature>
<evidence type="ECO:0000313" key="5">
    <source>
        <dbReference type="Proteomes" id="UP000343317"/>
    </source>
</evidence>
<dbReference type="InterPro" id="IPR010799">
    <property type="entry name" value="MlrC_C"/>
</dbReference>
<keyword evidence="1" id="KW-0479">Metal-binding</keyword>
<dbReference type="AlphaFoldDB" id="A0A5E4VRR5"/>
<accession>A0A5E4VRR5</accession>
<dbReference type="EMBL" id="CABPSM010000007">
    <property type="protein sequence ID" value="VVE13954.1"/>
    <property type="molecule type" value="Genomic_DNA"/>
</dbReference>
<comment type="cofactor">
    <cofactor evidence="1">
        <name>Zn(2+)</name>
        <dbReference type="ChEBI" id="CHEBI:29105"/>
    </cofactor>
    <text evidence="1">Binds 1 zinc ion per subunit.</text>
</comment>
<dbReference type="GO" id="GO:0046872">
    <property type="term" value="F:metal ion binding"/>
    <property type="evidence" value="ECO:0007669"/>
    <property type="project" value="UniProtKB-KW"/>
</dbReference>
<evidence type="ECO:0000259" key="2">
    <source>
        <dbReference type="Pfam" id="PF07171"/>
    </source>
</evidence>
<keyword evidence="1" id="KW-0645">Protease</keyword>
<keyword evidence="5" id="KW-1185">Reference proteome</keyword>
<gene>
    <name evidence="4" type="ORF">PHO31112_02774</name>
</gene>
<dbReference type="PIRSF" id="PIRSF012702">
    <property type="entry name" value="UCP012702"/>
    <property type="match status" value="1"/>
</dbReference>
<dbReference type="RefSeq" id="WP_150621013.1">
    <property type="nucleotide sequence ID" value="NZ_CABPSM010000007.1"/>
</dbReference>
<dbReference type="GO" id="GO:0006508">
    <property type="term" value="P:proteolysis"/>
    <property type="evidence" value="ECO:0007669"/>
    <property type="project" value="UniProtKB-KW"/>
</dbReference>
<proteinExistence type="inferred from homology"/>
<dbReference type="Pfam" id="PF07171">
    <property type="entry name" value="MlrC_C"/>
    <property type="match status" value="1"/>
</dbReference>
<comment type="similarity">
    <text evidence="1">Belongs to the peptidase M81 family.</text>
</comment>
<protein>
    <recommendedName>
        <fullName evidence="1">Microcystinase C</fullName>
        <shortName evidence="1">MlrC</shortName>
    </recommendedName>
</protein>
<evidence type="ECO:0000313" key="4">
    <source>
        <dbReference type="EMBL" id="VVE13954.1"/>
    </source>
</evidence>
<feature type="domain" description="Microcystin LR degradation protein MlrC C-terminal" evidence="2">
    <location>
        <begin position="298"/>
        <end position="471"/>
    </location>
</feature>
<dbReference type="Pfam" id="PF07364">
    <property type="entry name" value="DUF1485"/>
    <property type="match status" value="1"/>
</dbReference>